<reference evidence="2" key="1">
    <citation type="submission" date="2018-07" db="EMBL/GenBank/DDBJ databases">
        <authorList>
            <person name="Quirk P.G."/>
            <person name="Krulwich T.A."/>
        </authorList>
    </citation>
    <scope>NUCLEOTIDE SEQUENCE</scope>
</reference>
<evidence type="ECO:0000256" key="1">
    <source>
        <dbReference type="SAM" id="MobiDB-lite"/>
    </source>
</evidence>
<feature type="region of interest" description="Disordered" evidence="1">
    <location>
        <begin position="147"/>
        <end position="182"/>
    </location>
</feature>
<proteinExistence type="predicted"/>
<gene>
    <name evidence="2" type="ORF">DF3PB_250004</name>
    <name evidence="3" type="ORF">DF3PB_3330002</name>
</gene>
<dbReference type="EMBL" id="UIDG01000168">
    <property type="protein sequence ID" value="SUS06174.1"/>
    <property type="molecule type" value="Genomic_DNA"/>
</dbReference>
<organism evidence="2">
    <name type="scientific">metagenome</name>
    <dbReference type="NCBI Taxonomy" id="256318"/>
    <lineage>
        <taxon>unclassified sequences</taxon>
        <taxon>metagenomes</taxon>
    </lineage>
</organism>
<protein>
    <recommendedName>
        <fullName evidence="4">DUF3305 domain-containing protein</fullName>
    </recommendedName>
</protein>
<dbReference type="InterPro" id="IPR021736">
    <property type="entry name" value="DUF3305"/>
</dbReference>
<evidence type="ECO:0000313" key="3">
    <source>
        <dbReference type="EMBL" id="SUS06824.1"/>
    </source>
</evidence>
<name>A0A380TEV1_9ZZZZ</name>
<dbReference type="AlphaFoldDB" id="A0A380TEV1"/>
<evidence type="ECO:0000313" key="2">
    <source>
        <dbReference type="EMBL" id="SUS06174.1"/>
    </source>
</evidence>
<evidence type="ECO:0008006" key="4">
    <source>
        <dbReference type="Google" id="ProtNLM"/>
    </source>
</evidence>
<accession>A0A380TEV1</accession>
<dbReference type="EMBL" id="UIDG01000261">
    <property type="protein sequence ID" value="SUS06824.1"/>
    <property type="molecule type" value="Genomic_DNA"/>
</dbReference>
<sequence>MEALTEGAGAARLRVGVVLERTVSAGPWAATEWRVIDLIIGGGPEAAPQTLAAGRGWERLYAGNLEIQLFRDAIAGYLHNLGSAQPVVYVILRPDEEGDGMHPFHLTVCPVDAQDYLVGGAEVVETVAMPAAIRAWLQAFIDRHPRPEPFRKRRQTAKTATTDEAANGGGPQACGGAREGRR</sequence>
<dbReference type="Pfam" id="PF11749">
    <property type="entry name" value="DUF3305"/>
    <property type="match status" value="1"/>
</dbReference>